<dbReference type="STRING" id="47871.GA0070608_4240"/>
<feature type="domain" description="YCII-related" evidence="2">
    <location>
        <begin position="1"/>
        <end position="114"/>
    </location>
</feature>
<organism evidence="3 4">
    <name type="scientific">Micromonospora peucetia</name>
    <dbReference type="NCBI Taxonomy" id="47871"/>
    <lineage>
        <taxon>Bacteria</taxon>
        <taxon>Bacillati</taxon>
        <taxon>Actinomycetota</taxon>
        <taxon>Actinomycetes</taxon>
        <taxon>Micromonosporales</taxon>
        <taxon>Micromonosporaceae</taxon>
        <taxon>Micromonospora</taxon>
    </lineage>
</organism>
<dbReference type="EMBL" id="FMIC01000002">
    <property type="protein sequence ID" value="SCL70133.1"/>
    <property type="molecule type" value="Genomic_DNA"/>
</dbReference>
<accession>A0A1C6VUZ5</accession>
<dbReference type="Gene3D" id="3.30.70.1060">
    <property type="entry name" value="Dimeric alpha+beta barrel"/>
    <property type="match status" value="1"/>
</dbReference>
<evidence type="ECO:0000256" key="1">
    <source>
        <dbReference type="ARBA" id="ARBA00007689"/>
    </source>
</evidence>
<dbReference type="OrthoDB" id="668782at2"/>
<dbReference type="AlphaFoldDB" id="A0A1C6VUZ5"/>
<dbReference type="Proteomes" id="UP000199343">
    <property type="component" value="Unassembled WGS sequence"/>
</dbReference>
<dbReference type="SUPFAM" id="SSF54909">
    <property type="entry name" value="Dimeric alpha+beta barrel"/>
    <property type="match status" value="1"/>
</dbReference>
<dbReference type="InterPro" id="IPR011008">
    <property type="entry name" value="Dimeric_a/b-barrel"/>
</dbReference>
<proteinExistence type="inferred from homology"/>
<name>A0A1C6VUZ5_9ACTN</name>
<gene>
    <name evidence="3" type="ORF">GA0070608_4240</name>
</gene>
<dbReference type="InterPro" id="IPR005545">
    <property type="entry name" value="YCII"/>
</dbReference>
<comment type="similarity">
    <text evidence="1">Belongs to the YciI family.</text>
</comment>
<dbReference type="PANTHER" id="PTHR35174:SF3">
    <property type="entry name" value="BLL7171 PROTEIN"/>
    <property type="match status" value="1"/>
</dbReference>
<evidence type="ECO:0000259" key="2">
    <source>
        <dbReference type="Pfam" id="PF03795"/>
    </source>
</evidence>
<evidence type="ECO:0000313" key="3">
    <source>
        <dbReference type="EMBL" id="SCL70133.1"/>
    </source>
</evidence>
<sequence length="120" mass="13129">MKYMLLIYNDPAAMERLPQAEQDKLMADVGGLMEELNAKHELVGGDALADASQTRTVRVVDGSVATTDGPFVEVKEHLAGYIIVDVSSLERAIEIASRWPDARFGAMEVRPVVNTITPDE</sequence>
<evidence type="ECO:0000313" key="4">
    <source>
        <dbReference type="Proteomes" id="UP000199343"/>
    </source>
</evidence>
<protein>
    <submittedName>
        <fullName evidence="3">Uncharacterized conserved protein</fullName>
    </submittedName>
</protein>
<reference evidence="3 4" key="1">
    <citation type="submission" date="2016-06" db="EMBL/GenBank/DDBJ databases">
        <authorList>
            <person name="Kjaerup R.B."/>
            <person name="Dalgaard T.S."/>
            <person name="Juul-Madsen H.R."/>
        </authorList>
    </citation>
    <scope>NUCLEOTIDE SEQUENCE [LARGE SCALE GENOMIC DNA]</scope>
    <source>
        <strain evidence="3 4">DSM 43363</strain>
    </source>
</reference>
<dbReference type="PANTHER" id="PTHR35174">
    <property type="entry name" value="BLL7171 PROTEIN-RELATED"/>
    <property type="match status" value="1"/>
</dbReference>
<dbReference type="Pfam" id="PF03795">
    <property type="entry name" value="YCII"/>
    <property type="match status" value="1"/>
</dbReference>